<dbReference type="EMBL" id="JAENHP010000011">
    <property type="protein sequence ID" value="MBM2619652.1"/>
    <property type="molecule type" value="Genomic_DNA"/>
</dbReference>
<keyword evidence="1" id="KW-0472">Membrane</keyword>
<proteinExistence type="predicted"/>
<feature type="transmembrane region" description="Helical" evidence="1">
    <location>
        <begin position="111"/>
        <end position="128"/>
    </location>
</feature>
<comment type="caution">
    <text evidence="2">The sequence shown here is derived from an EMBL/GenBank/DDBJ whole genome shotgun (WGS) entry which is preliminary data.</text>
</comment>
<feature type="transmembrane region" description="Helical" evidence="1">
    <location>
        <begin position="84"/>
        <end position="105"/>
    </location>
</feature>
<protein>
    <submittedName>
        <fullName evidence="2">Uncharacterized protein</fullName>
    </submittedName>
</protein>
<feature type="transmembrane region" description="Helical" evidence="1">
    <location>
        <begin position="172"/>
        <end position="188"/>
    </location>
</feature>
<feature type="transmembrane region" description="Helical" evidence="1">
    <location>
        <begin position="44"/>
        <end position="63"/>
    </location>
</feature>
<name>A0ABS2AIH6_9ACTN</name>
<evidence type="ECO:0000313" key="2">
    <source>
        <dbReference type="EMBL" id="MBM2619652.1"/>
    </source>
</evidence>
<feature type="transmembrane region" description="Helical" evidence="1">
    <location>
        <begin position="135"/>
        <end position="152"/>
    </location>
</feature>
<evidence type="ECO:0000256" key="1">
    <source>
        <dbReference type="SAM" id="Phobius"/>
    </source>
</evidence>
<gene>
    <name evidence="2" type="ORF">JIG36_29330</name>
</gene>
<evidence type="ECO:0000313" key="3">
    <source>
        <dbReference type="Proteomes" id="UP000632138"/>
    </source>
</evidence>
<feature type="transmembrane region" description="Helical" evidence="1">
    <location>
        <begin position="12"/>
        <end position="32"/>
    </location>
</feature>
<accession>A0ABS2AIH6</accession>
<sequence>MMRWTYLYLRSRRLPIALLVSAGALVLTWGGWSLFTDRREIDENLAVLTALLALAPLIPTMAGDDDSLESTAALFWPPRRALHLLAFMALVAGGMLASAGTGAWFGPSGVVLRNVAGLTGLIALGVSVAGIRMAWQLPICWTVLQMLFGGLAEPGWREAAFWLFQAGSSRPAAFTGGALFVIGVLAYARRAGPRTAPAEAALGQ</sequence>
<dbReference type="Proteomes" id="UP000632138">
    <property type="component" value="Unassembled WGS sequence"/>
</dbReference>
<keyword evidence="1" id="KW-0812">Transmembrane</keyword>
<keyword evidence="1" id="KW-1133">Transmembrane helix</keyword>
<keyword evidence="3" id="KW-1185">Reference proteome</keyword>
<reference evidence="2 3" key="1">
    <citation type="submission" date="2021-01" db="EMBL/GenBank/DDBJ databases">
        <title>Actinoplanes sp. nov. LDG1-06 isolated from lichen.</title>
        <authorList>
            <person name="Saeng-In P."/>
            <person name="Phongsopitanun W."/>
            <person name="Kanchanasin P."/>
            <person name="Yuki M."/>
            <person name="Kudo T."/>
            <person name="Ohkuma M."/>
            <person name="Tanasupawat S."/>
        </authorList>
    </citation>
    <scope>NUCLEOTIDE SEQUENCE [LARGE SCALE GENOMIC DNA]</scope>
    <source>
        <strain evidence="2 3">LDG1-06</strain>
    </source>
</reference>
<organism evidence="2 3">
    <name type="scientific">Paractinoplanes ovalisporus</name>
    <dbReference type="NCBI Taxonomy" id="2810368"/>
    <lineage>
        <taxon>Bacteria</taxon>
        <taxon>Bacillati</taxon>
        <taxon>Actinomycetota</taxon>
        <taxon>Actinomycetes</taxon>
        <taxon>Micromonosporales</taxon>
        <taxon>Micromonosporaceae</taxon>
        <taxon>Paractinoplanes</taxon>
    </lineage>
</organism>